<proteinExistence type="inferred from homology"/>
<dbReference type="FunFam" id="3.40.50.720:FF:000084">
    <property type="entry name" value="Short-chain dehydrogenase reductase"/>
    <property type="match status" value="1"/>
</dbReference>
<dbReference type="InterPro" id="IPR020904">
    <property type="entry name" value="Sc_DH/Rdtase_CS"/>
</dbReference>
<organism evidence="4 5">
    <name type="scientific">Devosia riboflavina</name>
    <dbReference type="NCBI Taxonomy" id="46914"/>
    <lineage>
        <taxon>Bacteria</taxon>
        <taxon>Pseudomonadati</taxon>
        <taxon>Pseudomonadota</taxon>
        <taxon>Alphaproteobacteria</taxon>
        <taxon>Hyphomicrobiales</taxon>
        <taxon>Devosiaceae</taxon>
        <taxon>Devosia</taxon>
    </lineage>
</organism>
<accession>A0A087LY63</accession>
<dbReference type="PRINTS" id="PR00080">
    <property type="entry name" value="SDRFAMILY"/>
</dbReference>
<dbReference type="Proteomes" id="UP000028981">
    <property type="component" value="Unassembled WGS sequence"/>
</dbReference>
<dbReference type="Pfam" id="PF13561">
    <property type="entry name" value="adh_short_C2"/>
    <property type="match status" value="1"/>
</dbReference>
<dbReference type="STRING" id="46914.JP75_20225"/>
<keyword evidence="5" id="KW-1185">Reference proteome</keyword>
<protein>
    <recommendedName>
        <fullName evidence="3">Ketoreductase domain-containing protein</fullName>
    </recommendedName>
</protein>
<dbReference type="PANTHER" id="PTHR43477:SF1">
    <property type="entry name" value="DIHYDROANTICAPSIN 7-DEHYDROGENASE"/>
    <property type="match status" value="1"/>
</dbReference>
<dbReference type="InterPro" id="IPR057326">
    <property type="entry name" value="KR_dom"/>
</dbReference>
<dbReference type="InterPro" id="IPR036291">
    <property type="entry name" value="NAD(P)-bd_dom_sf"/>
</dbReference>
<gene>
    <name evidence="4" type="ORF">JP75_20225</name>
</gene>
<dbReference type="InterPro" id="IPR002347">
    <property type="entry name" value="SDR_fam"/>
</dbReference>
<sequence length="271" mass="27563">MESLDNVEHRRLSGKTVLITGAASGIGRGCAIAVAEAGAHVVCCDVDVAMAEQVAAEIRNAGGSATVLYIDVTSEASIADAVAATEQAGQAIDGLVNSAGTTGEGSATTSSLADWTRVIGINLTGTWQVCRAVLPGMIRRKAGSIVNIGSVAGLTGTPNNIAYSASKGGVVSITRQMAIDYALDGIRINSICPGAISTPLLIKKYQEAGFFDNGGSGLDKVAQRYPVRRLGDVSEVGNLAVFLLTDEARFLTGANVPLDGGLSAAGWLPGA</sequence>
<dbReference type="RefSeq" id="WP_035086214.1">
    <property type="nucleotide sequence ID" value="NZ_JQGC01000023.1"/>
</dbReference>
<dbReference type="OrthoDB" id="7946012at2"/>
<comment type="similarity">
    <text evidence="1">Belongs to the short-chain dehydrogenases/reductases (SDR) family.</text>
</comment>
<keyword evidence="2" id="KW-0560">Oxidoreductase</keyword>
<reference evidence="4 5" key="1">
    <citation type="submission" date="2014-08" db="EMBL/GenBank/DDBJ databases">
        <authorList>
            <person name="Hassan Y.I."/>
            <person name="Lepp D."/>
            <person name="Zhou T."/>
        </authorList>
    </citation>
    <scope>NUCLEOTIDE SEQUENCE [LARGE SCALE GENOMIC DNA]</scope>
    <source>
        <strain evidence="4 5">IFO13584</strain>
    </source>
</reference>
<evidence type="ECO:0000313" key="4">
    <source>
        <dbReference type="EMBL" id="KFL29566.1"/>
    </source>
</evidence>
<evidence type="ECO:0000256" key="2">
    <source>
        <dbReference type="ARBA" id="ARBA00023002"/>
    </source>
</evidence>
<dbReference type="InterPro" id="IPR051122">
    <property type="entry name" value="SDR_DHRS6-like"/>
</dbReference>
<dbReference type="PROSITE" id="PS00061">
    <property type="entry name" value="ADH_SHORT"/>
    <property type="match status" value="1"/>
</dbReference>
<evidence type="ECO:0000259" key="3">
    <source>
        <dbReference type="SMART" id="SM00822"/>
    </source>
</evidence>
<dbReference type="EMBL" id="JQGC01000023">
    <property type="protein sequence ID" value="KFL29566.1"/>
    <property type="molecule type" value="Genomic_DNA"/>
</dbReference>
<dbReference type="SMART" id="SM00822">
    <property type="entry name" value="PKS_KR"/>
    <property type="match status" value="1"/>
</dbReference>
<name>A0A087LY63_9HYPH</name>
<dbReference type="Gene3D" id="3.40.50.720">
    <property type="entry name" value="NAD(P)-binding Rossmann-like Domain"/>
    <property type="match status" value="1"/>
</dbReference>
<evidence type="ECO:0000256" key="1">
    <source>
        <dbReference type="ARBA" id="ARBA00006484"/>
    </source>
</evidence>
<dbReference type="GO" id="GO:0016491">
    <property type="term" value="F:oxidoreductase activity"/>
    <property type="evidence" value="ECO:0007669"/>
    <property type="project" value="UniProtKB-KW"/>
</dbReference>
<dbReference type="SUPFAM" id="SSF51735">
    <property type="entry name" value="NAD(P)-binding Rossmann-fold domains"/>
    <property type="match status" value="1"/>
</dbReference>
<dbReference type="PANTHER" id="PTHR43477">
    <property type="entry name" value="DIHYDROANTICAPSIN 7-DEHYDROGENASE"/>
    <property type="match status" value="1"/>
</dbReference>
<comment type="caution">
    <text evidence="4">The sequence shown here is derived from an EMBL/GenBank/DDBJ whole genome shotgun (WGS) entry which is preliminary data.</text>
</comment>
<feature type="domain" description="Ketoreductase" evidence="3">
    <location>
        <begin position="15"/>
        <end position="154"/>
    </location>
</feature>
<dbReference type="PRINTS" id="PR00081">
    <property type="entry name" value="GDHRDH"/>
</dbReference>
<dbReference type="AlphaFoldDB" id="A0A087LY63"/>
<dbReference type="CDD" id="cd05233">
    <property type="entry name" value="SDR_c"/>
    <property type="match status" value="1"/>
</dbReference>
<evidence type="ECO:0000313" key="5">
    <source>
        <dbReference type="Proteomes" id="UP000028981"/>
    </source>
</evidence>